<keyword evidence="8" id="KW-0648">Protein biosynthesis</keyword>
<dbReference type="InterPro" id="IPR020752">
    <property type="entry name" value="Glu-tRNA-synth_I_codon-bd_sub1"/>
</dbReference>
<gene>
    <name evidence="14" type="ORF">METZ01_LOCUS127278</name>
</gene>
<dbReference type="GO" id="GO:0005829">
    <property type="term" value="C:cytosol"/>
    <property type="evidence" value="ECO:0007669"/>
    <property type="project" value="TreeGrafter"/>
</dbReference>
<keyword evidence="5" id="KW-0436">Ligase</keyword>
<dbReference type="HAMAP" id="MF_00022">
    <property type="entry name" value="Glu_tRNA_synth_type1"/>
    <property type="match status" value="1"/>
</dbReference>
<dbReference type="PANTHER" id="PTHR43311:SF2">
    <property type="entry name" value="GLUTAMATE--TRNA LIGASE, MITOCHONDRIAL-RELATED"/>
    <property type="match status" value="1"/>
</dbReference>
<dbReference type="InterPro" id="IPR004527">
    <property type="entry name" value="Glu-tRNA-ligase_bac/mito"/>
</dbReference>
<dbReference type="PROSITE" id="PS00178">
    <property type="entry name" value="AA_TRNA_LIGASE_I"/>
    <property type="match status" value="1"/>
</dbReference>
<dbReference type="Gene3D" id="3.40.50.620">
    <property type="entry name" value="HUPs"/>
    <property type="match status" value="1"/>
</dbReference>
<evidence type="ECO:0000256" key="9">
    <source>
        <dbReference type="ARBA" id="ARBA00023146"/>
    </source>
</evidence>
<keyword evidence="4" id="KW-0963">Cytoplasm</keyword>
<dbReference type="NCBIfam" id="TIGR00464">
    <property type="entry name" value="gltX_bact"/>
    <property type="match status" value="1"/>
</dbReference>
<keyword evidence="7" id="KW-0067">ATP-binding</keyword>
<dbReference type="GO" id="GO:0005524">
    <property type="term" value="F:ATP binding"/>
    <property type="evidence" value="ECO:0007669"/>
    <property type="project" value="UniProtKB-KW"/>
</dbReference>
<dbReference type="Pfam" id="PF19269">
    <property type="entry name" value="Anticodon_2"/>
    <property type="match status" value="1"/>
</dbReference>
<dbReference type="GO" id="GO:0008270">
    <property type="term" value="F:zinc ion binding"/>
    <property type="evidence" value="ECO:0007669"/>
    <property type="project" value="InterPro"/>
</dbReference>
<accession>A0A381YBR3</accession>
<dbReference type="InterPro" id="IPR008925">
    <property type="entry name" value="aa_tRNA-synth_I_cd-bd_sf"/>
</dbReference>
<dbReference type="SUPFAM" id="SSF48163">
    <property type="entry name" value="An anticodon-binding domain of class I aminoacyl-tRNA synthetases"/>
    <property type="match status" value="1"/>
</dbReference>
<proteinExistence type="inferred from homology"/>
<dbReference type="InterPro" id="IPR020751">
    <property type="entry name" value="aa-tRNA-synth_I_codon-bd_sub2"/>
</dbReference>
<evidence type="ECO:0000256" key="6">
    <source>
        <dbReference type="ARBA" id="ARBA00022741"/>
    </source>
</evidence>
<dbReference type="InterPro" id="IPR049940">
    <property type="entry name" value="GluQ/Sye"/>
</dbReference>
<dbReference type="PRINTS" id="PR00987">
    <property type="entry name" value="TRNASYNTHGLU"/>
</dbReference>
<keyword evidence="9" id="KW-0030">Aminoacyl-tRNA synthetase</keyword>
<evidence type="ECO:0000259" key="12">
    <source>
        <dbReference type="Pfam" id="PF00749"/>
    </source>
</evidence>
<dbReference type="SUPFAM" id="SSF52374">
    <property type="entry name" value="Nucleotidylyl transferase"/>
    <property type="match status" value="1"/>
</dbReference>
<comment type="subcellular location">
    <subcellularLocation>
        <location evidence="1">Mitochondrion</location>
    </subcellularLocation>
</comment>
<dbReference type="GO" id="GO:0000049">
    <property type="term" value="F:tRNA binding"/>
    <property type="evidence" value="ECO:0007669"/>
    <property type="project" value="InterPro"/>
</dbReference>
<dbReference type="InterPro" id="IPR014729">
    <property type="entry name" value="Rossmann-like_a/b/a_fold"/>
</dbReference>
<dbReference type="EC" id="6.1.1.17" evidence="3"/>
<dbReference type="AlphaFoldDB" id="A0A381YBR3"/>
<evidence type="ECO:0000256" key="3">
    <source>
        <dbReference type="ARBA" id="ARBA00012835"/>
    </source>
</evidence>
<evidence type="ECO:0000256" key="10">
    <source>
        <dbReference type="ARBA" id="ARBA00030865"/>
    </source>
</evidence>
<name>A0A381YBR3_9ZZZZ</name>
<evidence type="ECO:0000256" key="11">
    <source>
        <dbReference type="SAM" id="MobiDB-lite"/>
    </source>
</evidence>
<evidence type="ECO:0000259" key="13">
    <source>
        <dbReference type="Pfam" id="PF19269"/>
    </source>
</evidence>
<feature type="domain" description="Glutamyl/glutaminyl-tRNA synthetase class Ib catalytic" evidence="12">
    <location>
        <begin position="8"/>
        <end position="324"/>
    </location>
</feature>
<dbReference type="Pfam" id="PF00749">
    <property type="entry name" value="tRNA-synt_1c"/>
    <property type="match status" value="1"/>
</dbReference>
<dbReference type="PANTHER" id="PTHR43311">
    <property type="entry name" value="GLUTAMATE--TRNA LIGASE"/>
    <property type="match status" value="1"/>
</dbReference>
<evidence type="ECO:0000313" key="14">
    <source>
        <dbReference type="EMBL" id="SVA74424.1"/>
    </source>
</evidence>
<dbReference type="Gene3D" id="1.10.10.350">
    <property type="match status" value="1"/>
</dbReference>
<reference evidence="14" key="1">
    <citation type="submission" date="2018-05" db="EMBL/GenBank/DDBJ databases">
        <authorList>
            <person name="Lanie J.A."/>
            <person name="Ng W.-L."/>
            <person name="Kazmierczak K.M."/>
            <person name="Andrzejewski T.M."/>
            <person name="Davidsen T.M."/>
            <person name="Wayne K.J."/>
            <person name="Tettelin H."/>
            <person name="Glass J.I."/>
            <person name="Rusch D."/>
            <person name="Podicherti R."/>
            <person name="Tsui H.-C.T."/>
            <person name="Winkler M.E."/>
        </authorList>
    </citation>
    <scope>NUCLEOTIDE SEQUENCE</scope>
</reference>
<evidence type="ECO:0000256" key="7">
    <source>
        <dbReference type="ARBA" id="ARBA00022840"/>
    </source>
</evidence>
<feature type="region of interest" description="Disordered" evidence="11">
    <location>
        <begin position="124"/>
        <end position="146"/>
    </location>
</feature>
<sequence length="498" mass="56628">MTPSTFPVRVRYAPSPTGIPHIGNIRTALFCWILAQKTKGQFIVRIEDTDRSRYDAEAEKAIFESLNWLGLIWDEGPIKGGPHAPYVQSERKQSYIQAAMRLIEKGEAYFDDTTPEQLAALRERQRAAKQPPRYDGRGRYRSETEIESSRQAGLPITIRLRVPEHGSVSFEDAVRGKVTFDLKEIDDFVILKSDEMPTYHLAHILDDHFMGVSHVIRGDEWISSTPRHLLIHKALGIEPPQYIHVPLILGKDKAKLSKRHGATSALEYRDQGFLPDAVFNFMSLLGWSPGDDTEVMSRDEIIKRFTIERINDSPATFDSEKLEWMNGVYIRNMNTDQLMEALIPFMERTESEGGMPDSVARPIDRDYLRKLIPLVHERLKLLTEGTETLDFFFSDKVEPDPKDILGRKMDVQLTIKALSAALKLCKTVSPFEPDQLEKAYRSLAEEIELKPGQLFSPIRVATTGKTFAPPLFDTMAAIGRTRCISRMENGLRILKSTP</sequence>
<dbReference type="InterPro" id="IPR000924">
    <property type="entry name" value="Glu/Gln-tRNA-synth"/>
</dbReference>
<feature type="domain" description="Aminoacyl-tRNA synthetase class I anticodon-binding" evidence="13">
    <location>
        <begin position="337"/>
        <end position="490"/>
    </location>
</feature>
<dbReference type="InterPro" id="IPR045462">
    <property type="entry name" value="aa-tRNA-synth_I_cd-bd"/>
</dbReference>
<organism evidence="14">
    <name type="scientific">marine metagenome</name>
    <dbReference type="NCBI Taxonomy" id="408172"/>
    <lineage>
        <taxon>unclassified sequences</taxon>
        <taxon>metagenomes</taxon>
        <taxon>ecological metagenomes</taxon>
    </lineage>
</organism>
<dbReference type="Gene3D" id="1.10.8.70">
    <property type="entry name" value="Glutamate-tRNA synthetase, class I, anticodon-binding domain 1"/>
    <property type="match status" value="1"/>
</dbReference>
<protein>
    <recommendedName>
        <fullName evidence="3">glutamate--tRNA ligase</fullName>
        <ecNumber evidence="3">6.1.1.17</ecNumber>
    </recommendedName>
    <alternativeName>
        <fullName evidence="10">Glutamyl-tRNA synthetase</fullName>
    </alternativeName>
</protein>
<evidence type="ECO:0000256" key="5">
    <source>
        <dbReference type="ARBA" id="ARBA00022598"/>
    </source>
</evidence>
<comment type="similarity">
    <text evidence="2">Belongs to the class-I aminoacyl-tRNA synthetase family. Glutamate--tRNA ligase type 1 subfamily.</text>
</comment>
<dbReference type="GO" id="GO:0004818">
    <property type="term" value="F:glutamate-tRNA ligase activity"/>
    <property type="evidence" value="ECO:0007669"/>
    <property type="project" value="UniProtKB-EC"/>
</dbReference>
<evidence type="ECO:0000256" key="1">
    <source>
        <dbReference type="ARBA" id="ARBA00004173"/>
    </source>
</evidence>
<evidence type="ECO:0000256" key="4">
    <source>
        <dbReference type="ARBA" id="ARBA00022490"/>
    </source>
</evidence>
<dbReference type="CDD" id="cd00808">
    <property type="entry name" value="GluRS_core"/>
    <property type="match status" value="1"/>
</dbReference>
<dbReference type="GO" id="GO:0005739">
    <property type="term" value="C:mitochondrion"/>
    <property type="evidence" value="ECO:0007669"/>
    <property type="project" value="UniProtKB-SubCell"/>
</dbReference>
<keyword evidence="6" id="KW-0547">Nucleotide-binding</keyword>
<dbReference type="InterPro" id="IPR001412">
    <property type="entry name" value="aa-tRNA-synth_I_CS"/>
</dbReference>
<dbReference type="GO" id="GO:0006424">
    <property type="term" value="P:glutamyl-tRNA aminoacylation"/>
    <property type="evidence" value="ECO:0007669"/>
    <property type="project" value="InterPro"/>
</dbReference>
<dbReference type="InterPro" id="IPR033910">
    <property type="entry name" value="GluRS_core"/>
</dbReference>
<evidence type="ECO:0000256" key="2">
    <source>
        <dbReference type="ARBA" id="ARBA00007894"/>
    </source>
</evidence>
<dbReference type="InterPro" id="IPR020058">
    <property type="entry name" value="Glu/Gln-tRNA-synth_Ib_cat-dom"/>
</dbReference>
<evidence type="ECO:0000256" key="8">
    <source>
        <dbReference type="ARBA" id="ARBA00022917"/>
    </source>
</evidence>
<dbReference type="FunFam" id="3.40.50.620:FF:000045">
    <property type="entry name" value="Glutamate--tRNA ligase, mitochondrial"/>
    <property type="match status" value="1"/>
</dbReference>
<dbReference type="EMBL" id="UINC01017843">
    <property type="protein sequence ID" value="SVA74424.1"/>
    <property type="molecule type" value="Genomic_DNA"/>
</dbReference>